<dbReference type="InterPro" id="IPR032092">
    <property type="entry name" value="PilW"/>
</dbReference>
<comment type="caution">
    <text evidence="3">The sequence shown here is derived from an EMBL/GenBank/DDBJ whole genome shotgun (WGS) entry which is preliminary data.</text>
</comment>
<feature type="transmembrane region" description="Helical" evidence="2">
    <location>
        <begin position="12"/>
        <end position="33"/>
    </location>
</feature>
<dbReference type="PROSITE" id="PS00409">
    <property type="entry name" value="PROKAR_NTER_METHYL"/>
    <property type="match status" value="1"/>
</dbReference>
<evidence type="ECO:0000256" key="2">
    <source>
        <dbReference type="SAM" id="Phobius"/>
    </source>
</evidence>
<dbReference type="Pfam" id="PF16074">
    <property type="entry name" value="PilW"/>
    <property type="match status" value="1"/>
</dbReference>
<accession>A0A7X0BTK1</accession>
<gene>
    <name evidence="3" type="ORF">HNP49_002579</name>
</gene>
<dbReference type="InterPro" id="IPR012902">
    <property type="entry name" value="N_methyl_site"/>
</dbReference>
<dbReference type="Proteomes" id="UP000557193">
    <property type="component" value="Unassembled WGS sequence"/>
</dbReference>
<organism evidence="3 4">
    <name type="scientific">Pseudomonas fluvialis</name>
    <dbReference type="NCBI Taxonomy" id="1793966"/>
    <lineage>
        <taxon>Bacteria</taxon>
        <taxon>Pseudomonadati</taxon>
        <taxon>Pseudomonadota</taxon>
        <taxon>Gammaproteobacteria</taxon>
        <taxon>Pseudomonadales</taxon>
        <taxon>Pseudomonadaceae</taxon>
        <taxon>Pseudomonas</taxon>
    </lineage>
</organism>
<evidence type="ECO:0000313" key="3">
    <source>
        <dbReference type="EMBL" id="MBB6342397.1"/>
    </source>
</evidence>
<keyword evidence="2" id="KW-1133">Transmembrane helix</keyword>
<keyword evidence="2" id="KW-0472">Membrane</keyword>
<sequence>MKRAHQAGMSLIELMISLLLSSFLILGILQLFINSNSTDKANSALARLQENGRIALDLLKQDLRRTSYQGCAMPSAESRANSSSSFPLDAMGAPSQDDSPTDDESHEGNGTDSDKLVVRYARPVTMRATNISASSVTFITSNNINFTAGDRYEFILTNCHEVAIFTGIASARSNNTDATTNAAMPDKYSITSLQGLNAGAPPNLNGFPTGLGSQFLTIGENNFVVQPDPSNLDAQGNGISTLYKNGDPLIAGVDNFQVLYGVESGGVTRWINADNLDDNTRSTISRLQISIVMASETDVTDQTNTQALPIANIGADTSLAATADRRLRRVFNSVIDVRNRP</sequence>
<keyword evidence="4" id="KW-1185">Reference proteome</keyword>
<proteinExistence type="predicted"/>
<protein>
    <submittedName>
        <fullName evidence="3">Type IV pilus assembly protein PilW</fullName>
    </submittedName>
</protein>
<dbReference type="AlphaFoldDB" id="A0A7X0BTK1"/>
<keyword evidence="2" id="KW-0812">Transmembrane</keyword>
<dbReference type="GO" id="GO:0043683">
    <property type="term" value="P:type IV pilus assembly"/>
    <property type="evidence" value="ECO:0007669"/>
    <property type="project" value="InterPro"/>
</dbReference>
<feature type="region of interest" description="Disordered" evidence="1">
    <location>
        <begin position="71"/>
        <end position="115"/>
    </location>
</feature>
<feature type="compositionally biased region" description="Low complexity" evidence="1">
    <location>
        <begin position="75"/>
        <end position="85"/>
    </location>
</feature>
<dbReference type="EMBL" id="JACHLL010000004">
    <property type="protein sequence ID" value="MBB6342397.1"/>
    <property type="molecule type" value="Genomic_DNA"/>
</dbReference>
<feature type="compositionally biased region" description="Basic and acidic residues" evidence="1">
    <location>
        <begin position="106"/>
        <end position="115"/>
    </location>
</feature>
<dbReference type="Pfam" id="PF07963">
    <property type="entry name" value="N_methyl"/>
    <property type="match status" value="1"/>
</dbReference>
<evidence type="ECO:0000256" key="1">
    <source>
        <dbReference type="SAM" id="MobiDB-lite"/>
    </source>
</evidence>
<name>A0A7X0BTK1_9PSED</name>
<reference evidence="3 4" key="1">
    <citation type="submission" date="2020-08" db="EMBL/GenBank/DDBJ databases">
        <title>Functional genomics of gut bacteria from endangered species of beetles.</title>
        <authorList>
            <person name="Carlos-Shanley C."/>
        </authorList>
    </citation>
    <scope>NUCLEOTIDE SEQUENCE [LARGE SCALE GENOMIC DNA]</scope>
    <source>
        <strain evidence="3 4">S00202</strain>
    </source>
</reference>
<dbReference type="RefSeq" id="WP_184683845.1">
    <property type="nucleotide sequence ID" value="NZ_JACHLL010000004.1"/>
</dbReference>
<evidence type="ECO:0000313" key="4">
    <source>
        <dbReference type="Proteomes" id="UP000557193"/>
    </source>
</evidence>